<proteinExistence type="predicted"/>
<reference evidence="2" key="2">
    <citation type="submission" date="2015-01" db="EMBL/GenBank/DDBJ databases">
        <title>Evolutionary Origins and Diversification of the Mycorrhizal Mutualists.</title>
        <authorList>
            <consortium name="DOE Joint Genome Institute"/>
            <consortium name="Mycorrhizal Genomics Consortium"/>
            <person name="Kohler A."/>
            <person name="Kuo A."/>
            <person name="Nagy L.G."/>
            <person name="Floudas D."/>
            <person name="Copeland A."/>
            <person name="Barry K.W."/>
            <person name="Cichocki N."/>
            <person name="Veneault-Fourrey C."/>
            <person name="LaButti K."/>
            <person name="Lindquist E.A."/>
            <person name="Lipzen A."/>
            <person name="Lundell T."/>
            <person name="Morin E."/>
            <person name="Murat C."/>
            <person name="Riley R."/>
            <person name="Ohm R."/>
            <person name="Sun H."/>
            <person name="Tunlid A."/>
            <person name="Henrissat B."/>
            <person name="Grigoriev I.V."/>
            <person name="Hibbett D.S."/>
            <person name="Martin F."/>
        </authorList>
    </citation>
    <scope>NUCLEOTIDE SEQUENCE [LARGE SCALE GENOMIC DNA]</scope>
    <source>
        <strain evidence="2">Marx 270</strain>
    </source>
</reference>
<name>A0A0C3IYL3_PISTI</name>
<dbReference type="Proteomes" id="UP000054217">
    <property type="component" value="Unassembled WGS sequence"/>
</dbReference>
<dbReference type="InParanoid" id="A0A0C3IYL3"/>
<dbReference type="HOGENOM" id="CLU_436866_0_0_1"/>
<dbReference type="OrthoDB" id="3239511at2759"/>
<sequence>MGKVEQNLNAMPRWCSLNHFKEALSVSYTDGQKFEDLSKIIVFTCHDIFPHEMEKDSYLLLCCLHAYIEFDMYTTLELHTTHTLATGWEALATFNSLIQKYAEKMQHTGKNWNFPKNHTHMHMFNNIKAKGVTHNFNTKPNEKMHGPLKEAYQKQTNFKDIAQQILNVDHLGLVLEHICCRITEYDAYRLTGKPTNLDNLKAITDEPEEEFFHVKFGSEVKEPLMFEDIEKKRKLLPGGKPIQFQRNDKIVEYCFIKVNFESTVDWCQYMDYLHCHPNFHGRPHYDCVLVKTQEKDIFGQLVLLFNCVIGEETFPLALLQPYDAQLIGQQLWKDNHLNFWRGSKQDVKALVDYIHATLGMDLDYILPFAAIPENGCEIDGLDNKLELSHCIIMLVNLLWILGAIKTKKASGQLITQPAQVIFPLSPNHGLFGNDNLYSESKISLETLFNCWNSESWGEYLCLAGAVIGWTHGTGLMDTTNIFTWEVKAYGVHTFSMKKMAFNILGLMHPLLFSITQVEPIWADLNSRIDHLLDLADITTCIRMDLNKKSELCHAIAHDNALDFKVINGAEGEHALQNINVIPCANFKFDLPTLEPASAFEELSKSCSIIDLEKVIVMTGFAKRIHY</sequence>
<evidence type="ECO:0000313" key="2">
    <source>
        <dbReference type="Proteomes" id="UP000054217"/>
    </source>
</evidence>
<reference evidence="1 2" key="1">
    <citation type="submission" date="2014-04" db="EMBL/GenBank/DDBJ databases">
        <authorList>
            <consortium name="DOE Joint Genome Institute"/>
            <person name="Kuo A."/>
            <person name="Kohler A."/>
            <person name="Costa M.D."/>
            <person name="Nagy L.G."/>
            <person name="Floudas D."/>
            <person name="Copeland A."/>
            <person name="Barry K.W."/>
            <person name="Cichocki N."/>
            <person name="Veneault-Fourrey C."/>
            <person name="LaButti K."/>
            <person name="Lindquist E.A."/>
            <person name="Lipzen A."/>
            <person name="Lundell T."/>
            <person name="Morin E."/>
            <person name="Murat C."/>
            <person name="Sun H."/>
            <person name="Tunlid A."/>
            <person name="Henrissat B."/>
            <person name="Grigoriev I.V."/>
            <person name="Hibbett D.S."/>
            <person name="Martin F."/>
            <person name="Nordberg H.P."/>
            <person name="Cantor M.N."/>
            <person name="Hua S.X."/>
        </authorList>
    </citation>
    <scope>NUCLEOTIDE SEQUENCE [LARGE SCALE GENOMIC DNA]</scope>
    <source>
        <strain evidence="1 2">Marx 270</strain>
    </source>
</reference>
<keyword evidence="2" id="KW-1185">Reference proteome</keyword>
<protein>
    <submittedName>
        <fullName evidence="1">Uncharacterized protein</fullName>
    </submittedName>
</protein>
<organism evidence="1 2">
    <name type="scientific">Pisolithus tinctorius Marx 270</name>
    <dbReference type="NCBI Taxonomy" id="870435"/>
    <lineage>
        <taxon>Eukaryota</taxon>
        <taxon>Fungi</taxon>
        <taxon>Dikarya</taxon>
        <taxon>Basidiomycota</taxon>
        <taxon>Agaricomycotina</taxon>
        <taxon>Agaricomycetes</taxon>
        <taxon>Agaricomycetidae</taxon>
        <taxon>Boletales</taxon>
        <taxon>Sclerodermatineae</taxon>
        <taxon>Pisolithaceae</taxon>
        <taxon>Pisolithus</taxon>
    </lineage>
</organism>
<dbReference type="Gene3D" id="3.40.50.720">
    <property type="entry name" value="NAD(P)-binding Rossmann-like Domain"/>
    <property type="match status" value="1"/>
</dbReference>
<dbReference type="AlphaFoldDB" id="A0A0C3IYL3"/>
<accession>A0A0C3IYL3</accession>
<gene>
    <name evidence="1" type="ORF">M404DRAFT_28383</name>
</gene>
<evidence type="ECO:0000313" key="1">
    <source>
        <dbReference type="EMBL" id="KIO01873.1"/>
    </source>
</evidence>
<dbReference type="EMBL" id="KN831985">
    <property type="protein sequence ID" value="KIO01873.1"/>
    <property type="molecule type" value="Genomic_DNA"/>
</dbReference>